<feature type="domain" description="DUF5605" evidence="1">
    <location>
        <begin position="66"/>
        <end position="138"/>
    </location>
</feature>
<dbReference type="Pfam" id="PF18310">
    <property type="entry name" value="DUF5605"/>
    <property type="match status" value="1"/>
</dbReference>
<comment type="caution">
    <text evidence="2">The sequence shown here is derived from an EMBL/GenBank/DDBJ whole genome shotgun (WGS) entry which is preliminary data.</text>
</comment>
<dbReference type="EMBL" id="JBHSMH010000003">
    <property type="protein sequence ID" value="MFC5467315.1"/>
    <property type="molecule type" value="Genomic_DNA"/>
</dbReference>
<proteinExistence type="predicted"/>
<evidence type="ECO:0000313" key="3">
    <source>
        <dbReference type="Proteomes" id="UP001596105"/>
    </source>
</evidence>
<dbReference type="Gene3D" id="2.60.40.3950">
    <property type="match status" value="1"/>
</dbReference>
<organism evidence="2 3">
    <name type="scientific">Cohnella suwonensis</name>
    <dbReference type="NCBI Taxonomy" id="696072"/>
    <lineage>
        <taxon>Bacteria</taxon>
        <taxon>Bacillati</taxon>
        <taxon>Bacillota</taxon>
        <taxon>Bacilli</taxon>
        <taxon>Bacillales</taxon>
        <taxon>Paenibacillaceae</taxon>
        <taxon>Cohnella</taxon>
    </lineage>
</organism>
<reference evidence="3" key="1">
    <citation type="journal article" date="2019" name="Int. J. Syst. Evol. Microbiol.">
        <title>The Global Catalogue of Microorganisms (GCM) 10K type strain sequencing project: providing services to taxonomists for standard genome sequencing and annotation.</title>
        <authorList>
            <consortium name="The Broad Institute Genomics Platform"/>
            <consortium name="The Broad Institute Genome Sequencing Center for Infectious Disease"/>
            <person name="Wu L."/>
            <person name="Ma J."/>
        </authorList>
    </citation>
    <scope>NUCLEOTIDE SEQUENCE [LARGE SCALE GENOMIC DNA]</scope>
    <source>
        <strain evidence="3">CCUG 57113</strain>
    </source>
</reference>
<accession>A0ABW0LN43</accession>
<evidence type="ECO:0000259" key="1">
    <source>
        <dbReference type="Pfam" id="PF18310"/>
    </source>
</evidence>
<keyword evidence="3" id="KW-1185">Reference proteome</keyword>
<gene>
    <name evidence="2" type="ORF">ACFPPD_01200</name>
</gene>
<dbReference type="Gene3D" id="3.20.20.80">
    <property type="entry name" value="Glycosidases"/>
    <property type="match status" value="1"/>
</dbReference>
<name>A0ABW0LN43_9BACL</name>
<dbReference type="RefSeq" id="WP_378081064.1">
    <property type="nucleotide sequence ID" value="NZ_JBHSMH010000003.1"/>
</dbReference>
<protein>
    <submittedName>
        <fullName evidence="2">DUF5605 domain-containing protein</fullName>
    </submittedName>
</protein>
<evidence type="ECO:0000313" key="2">
    <source>
        <dbReference type="EMBL" id="MFC5467315.1"/>
    </source>
</evidence>
<dbReference type="InterPro" id="IPR041239">
    <property type="entry name" value="DUF5605"/>
</dbReference>
<sequence>MVRRFWEGTVLGGYVGHGETYMHPDDILWWAKGGTLHGTSPERIAFLRRVMEEGPMMGMDPVARGWDDTVIGQDGSYYLQYFGIKRPSFRKLDYLPEGIAFEVDIIDTWEMTITRAEGRYSKGDALMLPAKPYIALRYRYHS</sequence>
<dbReference type="Proteomes" id="UP001596105">
    <property type="component" value="Unassembled WGS sequence"/>
</dbReference>